<evidence type="ECO:0000256" key="1">
    <source>
        <dbReference type="ARBA" id="ARBA00022468"/>
    </source>
</evidence>
<evidence type="ECO:0000313" key="5">
    <source>
        <dbReference type="EMBL" id="GAT91374.1"/>
    </source>
</evidence>
<dbReference type="SUPFAM" id="SSF111347">
    <property type="entry name" value="Rap/Ran-GAP"/>
    <property type="match status" value="1"/>
</dbReference>
<dbReference type="InterPro" id="IPR000331">
    <property type="entry name" value="Rap/Ran_GAP_dom"/>
</dbReference>
<evidence type="ECO:0000313" key="6">
    <source>
        <dbReference type="Proteomes" id="UP000078387"/>
    </source>
</evidence>
<proteinExistence type="predicted"/>
<dbReference type="PROSITE" id="PS50085">
    <property type="entry name" value="RAPGAP"/>
    <property type="match status" value="1"/>
</dbReference>
<feature type="repeat" description="ANK" evidence="2">
    <location>
        <begin position="351"/>
        <end position="383"/>
    </location>
</feature>
<dbReference type="VEuPathDB" id="AmoebaDB:EHI_151270"/>
<dbReference type="Gene3D" id="3.40.50.11210">
    <property type="entry name" value="Rap/Ran-GAP"/>
    <property type="match status" value="1"/>
</dbReference>
<dbReference type="GO" id="GO:0051056">
    <property type="term" value="P:regulation of small GTPase mediated signal transduction"/>
    <property type="evidence" value="ECO:0007669"/>
    <property type="project" value="InterPro"/>
</dbReference>
<dbReference type="InterPro" id="IPR035974">
    <property type="entry name" value="Rap/Ran-GAP_sf"/>
</dbReference>
<dbReference type="GO" id="GO:0005096">
    <property type="term" value="F:GTPase activator activity"/>
    <property type="evidence" value="ECO:0007669"/>
    <property type="project" value="UniProtKB-KW"/>
</dbReference>
<dbReference type="EMBL" id="BDEQ01000001">
    <property type="protein sequence ID" value="GAT91374.1"/>
    <property type="molecule type" value="Genomic_DNA"/>
</dbReference>
<dbReference type="SMART" id="SM00248">
    <property type="entry name" value="ANK"/>
    <property type="match status" value="5"/>
</dbReference>
<dbReference type="Pfam" id="PF02145">
    <property type="entry name" value="Rap_GAP"/>
    <property type="match status" value="1"/>
</dbReference>
<dbReference type="VEuPathDB" id="AmoebaDB:EHI7A_032840"/>
<feature type="coiled-coil region" evidence="3">
    <location>
        <begin position="32"/>
        <end position="59"/>
    </location>
</feature>
<dbReference type="InterPro" id="IPR036770">
    <property type="entry name" value="Ankyrin_rpt-contain_sf"/>
</dbReference>
<dbReference type="VEuPathDB" id="AmoebaDB:EHI8A_030500"/>
<accession>A0A5K1V9K4</accession>
<evidence type="ECO:0000259" key="4">
    <source>
        <dbReference type="PROSITE" id="PS50085"/>
    </source>
</evidence>
<gene>
    <name evidence="5" type="ORF">CL6EHI_151270</name>
</gene>
<keyword evidence="3" id="KW-0175">Coiled coil</keyword>
<feature type="repeat" description="ANK" evidence="2">
    <location>
        <begin position="239"/>
        <end position="273"/>
    </location>
</feature>
<dbReference type="InterPro" id="IPR002110">
    <property type="entry name" value="Ankyrin_rpt"/>
</dbReference>
<dbReference type="PANTHER" id="PTHR15711">
    <property type="entry name" value="RAP GTPASE-ACTIVATING PROTEIN"/>
    <property type="match status" value="1"/>
</dbReference>
<dbReference type="GO" id="GO:0005737">
    <property type="term" value="C:cytoplasm"/>
    <property type="evidence" value="ECO:0007669"/>
    <property type="project" value="TreeGrafter"/>
</dbReference>
<evidence type="ECO:0000256" key="3">
    <source>
        <dbReference type="SAM" id="Coils"/>
    </source>
</evidence>
<dbReference type="Gene3D" id="1.25.40.20">
    <property type="entry name" value="Ankyrin repeat-containing domain"/>
    <property type="match status" value="1"/>
</dbReference>
<dbReference type="VEuPathDB" id="AmoebaDB:EHI5A_061370"/>
<dbReference type="PROSITE" id="PS50297">
    <property type="entry name" value="ANK_REP_REGION"/>
    <property type="match status" value="3"/>
</dbReference>
<dbReference type="OMA" id="HHENDIS"/>
<keyword evidence="2" id="KW-0040">ANK repeat</keyword>
<dbReference type="AlphaFoldDB" id="A0A5K1V9K4"/>
<protein>
    <submittedName>
        <fullName evidence="5">Rap ran GTPase activating protein putative</fullName>
    </submittedName>
</protein>
<dbReference type="SUPFAM" id="SSF141086">
    <property type="entry name" value="Agglutinin HPA-like"/>
    <property type="match status" value="1"/>
</dbReference>
<dbReference type="PROSITE" id="PS50088">
    <property type="entry name" value="ANK_REPEAT"/>
    <property type="match status" value="3"/>
</dbReference>
<feature type="repeat" description="ANK" evidence="2">
    <location>
        <begin position="206"/>
        <end position="238"/>
    </location>
</feature>
<dbReference type="Pfam" id="PF12796">
    <property type="entry name" value="Ank_2"/>
    <property type="match status" value="2"/>
</dbReference>
<sequence>MSNQEKNSVSYDPNDYSYTMSPLQQQPSYVDQEKYDCMKMQYEEEILDLKEKVKKYEAGYHQAKGLLKEYDSLINYFPPRGEHFCCGKIEKSSCINGVYNTNFSTPFASIPKVMVCVLYPQINKIDASNIEATETGFTLKVGPGVPSLVDGSFFFWMAYCPIKPKSEKLIQIVDKLKGVKVMSEKEAETQISKYIKKYDVNDEDATGRTFLYYACEKNYKNLCEFLINKGANVNACDENRYSPLHKALTAEKIDKSLIVLLIDHGADRALKNERLNTPLHYLCRNKNLKDYYDILELLLQKGNKEDNANFVNIANSSGDTALTMVCANSMDLKSIQLLCESGANVNHQTNNGIFPLYSAVMKGNTDLMEMLLKYGANIGQVYKGKPLSQVAEEKGQMEELMNIIRIKYDGAVLSVQEIQSTSETFENVTFPTEIWTGSVMNSKLLHIDMDTLPTGFHVENYFTSTTHKYNLLLKRNVHDPQACIPYYQKYFTSADHNNYIINYENDISIVSISDDKTRKRVILRNKRNDVRKIYEGKTDHQILKDLFPEYKEKSMVPIRGEPIYNALCKFENFFTYKRYKFGVLYAAPGQTKEMEFFNNRQGSSYFEHFLTLLGDKVELFGYQGFAGGLDTKNHLMGEYTYVNKFSLGNIEIVYHIAPYLPFMETNDQQLDKKRHIGNDVVVLIFKEYAGKPDPIDIESFKTQFNHCFIVVGFDVTQNNPPEAYEYSINICCKKDVAPVAPFITTDKYQHNQFFSQFLIAKLINAERSAQDSPTFRAKRLAIRQNQLEAIMHSVGAKK</sequence>
<dbReference type="InterPro" id="IPR037221">
    <property type="entry name" value="H-type_lectin_dom_sf"/>
</dbReference>
<name>A0A5K1V9K4_ENTHI</name>
<evidence type="ECO:0000256" key="2">
    <source>
        <dbReference type="PROSITE-ProRule" id="PRU00023"/>
    </source>
</evidence>
<organism evidence="5 6">
    <name type="scientific">Entamoeba histolytica</name>
    <dbReference type="NCBI Taxonomy" id="5759"/>
    <lineage>
        <taxon>Eukaryota</taxon>
        <taxon>Amoebozoa</taxon>
        <taxon>Evosea</taxon>
        <taxon>Archamoebae</taxon>
        <taxon>Mastigamoebida</taxon>
        <taxon>Entamoebidae</taxon>
        <taxon>Entamoeba</taxon>
    </lineage>
</organism>
<keyword evidence="1" id="KW-0343">GTPase activation</keyword>
<dbReference type="Proteomes" id="UP000078387">
    <property type="component" value="Unassembled WGS sequence"/>
</dbReference>
<comment type="caution">
    <text evidence="5">The sequence shown here is derived from an EMBL/GenBank/DDBJ whole genome shotgun (WGS) entry which is preliminary data.</text>
</comment>
<dbReference type="PANTHER" id="PTHR15711:SF22">
    <property type="entry name" value="RAP-GAP DOMAIN-CONTAINING PROTEIN"/>
    <property type="match status" value="1"/>
</dbReference>
<dbReference type="SUPFAM" id="SSF48403">
    <property type="entry name" value="Ankyrin repeat"/>
    <property type="match status" value="1"/>
</dbReference>
<dbReference type="VEuPathDB" id="AmoebaDB:KM1_071490"/>
<feature type="domain" description="Rap-GAP" evidence="4">
    <location>
        <begin position="567"/>
        <end position="790"/>
    </location>
</feature>
<dbReference type="InterPro" id="IPR050989">
    <property type="entry name" value="Rap1_Ran_GAP"/>
</dbReference>
<reference evidence="5 6" key="1">
    <citation type="submission" date="2016-05" db="EMBL/GenBank/DDBJ databases">
        <title>First whole genome sequencing of Entamoeba histolytica HM1:IMSS-clone-6.</title>
        <authorList>
            <person name="Mukherjee Avik.K."/>
            <person name="Izumyama S."/>
            <person name="Nakada-Tsukui K."/>
            <person name="Nozaki T."/>
        </authorList>
    </citation>
    <scope>NUCLEOTIDE SEQUENCE [LARGE SCALE GENOMIC DNA]</scope>
    <source>
        <strain evidence="5 6">HM1:IMSS clone 6</strain>
    </source>
</reference>